<gene>
    <name evidence="2" type="ORF">K3181_02015</name>
</gene>
<comment type="caution">
    <text evidence="2">The sequence shown here is derived from an EMBL/GenBank/DDBJ whole genome shotgun (WGS) entry which is preliminary data.</text>
</comment>
<proteinExistence type="predicted"/>
<evidence type="ECO:0000256" key="1">
    <source>
        <dbReference type="SAM" id="SignalP"/>
    </source>
</evidence>
<accession>A0ABS7JRI7</accession>
<evidence type="ECO:0000313" key="2">
    <source>
        <dbReference type="EMBL" id="MBX7500218.1"/>
    </source>
</evidence>
<organism evidence="2 3">
    <name type="scientific">Qipengyuania mesophila</name>
    <dbReference type="NCBI Taxonomy" id="2867246"/>
    <lineage>
        <taxon>Bacteria</taxon>
        <taxon>Pseudomonadati</taxon>
        <taxon>Pseudomonadota</taxon>
        <taxon>Alphaproteobacteria</taxon>
        <taxon>Sphingomonadales</taxon>
        <taxon>Erythrobacteraceae</taxon>
        <taxon>Qipengyuania</taxon>
    </lineage>
</organism>
<name>A0ABS7JRI7_9SPHN</name>
<reference evidence="2 3" key="1">
    <citation type="submission" date="2021-08" db="EMBL/GenBank/DDBJ databases">
        <title>Comparative Genomics Analysis of the Genus Qipengyuania Reveals Extensive Genetic Diversity and Metabolic Versatility, Including the Description of Fifteen Novel Species.</title>
        <authorList>
            <person name="Liu Y."/>
        </authorList>
    </citation>
    <scope>NUCLEOTIDE SEQUENCE [LARGE SCALE GENOMIC DNA]</scope>
    <source>
        <strain evidence="2 3">YG27</strain>
    </source>
</reference>
<feature type="chain" id="PRO_5046779345" evidence="1">
    <location>
        <begin position="22"/>
        <end position="239"/>
    </location>
</feature>
<keyword evidence="3" id="KW-1185">Reference proteome</keyword>
<protein>
    <submittedName>
        <fullName evidence="2">Uncharacterized protein</fullName>
    </submittedName>
</protein>
<dbReference type="RefSeq" id="WP_221600326.1">
    <property type="nucleotide sequence ID" value="NZ_JAIGNU010000001.1"/>
</dbReference>
<dbReference type="EMBL" id="JAIGNU010000001">
    <property type="protein sequence ID" value="MBX7500218.1"/>
    <property type="molecule type" value="Genomic_DNA"/>
</dbReference>
<sequence>MRIGIIGLAATAALLPCAAHAAPGLGGEVYGATVEKGELEAEAIYGALDGGPEDGEDVLVLETAYGVTDRFRLGLRGEIEKEPGAEREFEALGIEGIYELGNAGGIDFAVYGEYEIVFEGADKIETKLLMQHVAGPVDLRLNLIAEKELESGEKVELEYAVSADVETIGELRLGVQAYGQLGTFEDFLPRAEHFAGPVAKIEIEGLGPELELEAGYLFAMGAAKDETDGQFRLMVELEF</sequence>
<feature type="signal peptide" evidence="1">
    <location>
        <begin position="1"/>
        <end position="21"/>
    </location>
</feature>
<keyword evidence="1" id="KW-0732">Signal</keyword>
<dbReference type="Proteomes" id="UP000782554">
    <property type="component" value="Unassembled WGS sequence"/>
</dbReference>
<evidence type="ECO:0000313" key="3">
    <source>
        <dbReference type="Proteomes" id="UP000782554"/>
    </source>
</evidence>